<name>A0A6G0TQR5_APHGL</name>
<accession>A0A6G0TQR5</accession>
<reference evidence="1 2" key="1">
    <citation type="submission" date="2019-08" db="EMBL/GenBank/DDBJ databases">
        <title>The genome of the soybean aphid Biotype 1, its phylome, world population structure and adaptation to the North American continent.</title>
        <authorList>
            <person name="Giordano R."/>
            <person name="Donthu R.K."/>
            <person name="Hernandez A.G."/>
            <person name="Wright C.L."/>
            <person name="Zimin A.V."/>
        </authorList>
    </citation>
    <scope>NUCLEOTIDE SEQUENCE [LARGE SCALE GENOMIC DNA]</scope>
    <source>
        <tissue evidence="1">Whole aphids</tissue>
    </source>
</reference>
<sequence length="179" mass="20954">MYELISVKCFHVGISGTRQYRNHFKCLGPNSSAMGVQPLLGVWNSLWGPPALFLFVSVRRNIPKSNDIKYLITKIKYVHCNKRHVAHYERNRYECYFKVLSLYKNSQIEIKIVTGGYLAGSVSCTVYWEGLVYLREVYVDLLQRSYVTRSYLELVDSVLGCDRHNMWAPEIYEIKYYSI</sequence>
<dbReference type="Proteomes" id="UP000475862">
    <property type="component" value="Unassembled WGS sequence"/>
</dbReference>
<gene>
    <name evidence="1" type="ORF">AGLY_007050</name>
</gene>
<proteinExistence type="predicted"/>
<evidence type="ECO:0000313" key="2">
    <source>
        <dbReference type="Proteomes" id="UP000475862"/>
    </source>
</evidence>
<dbReference type="AlphaFoldDB" id="A0A6G0TQR5"/>
<keyword evidence="2" id="KW-1185">Reference proteome</keyword>
<organism evidence="1 2">
    <name type="scientific">Aphis glycines</name>
    <name type="common">Soybean aphid</name>
    <dbReference type="NCBI Taxonomy" id="307491"/>
    <lineage>
        <taxon>Eukaryota</taxon>
        <taxon>Metazoa</taxon>
        <taxon>Ecdysozoa</taxon>
        <taxon>Arthropoda</taxon>
        <taxon>Hexapoda</taxon>
        <taxon>Insecta</taxon>
        <taxon>Pterygota</taxon>
        <taxon>Neoptera</taxon>
        <taxon>Paraneoptera</taxon>
        <taxon>Hemiptera</taxon>
        <taxon>Sternorrhyncha</taxon>
        <taxon>Aphidomorpha</taxon>
        <taxon>Aphidoidea</taxon>
        <taxon>Aphididae</taxon>
        <taxon>Aphidini</taxon>
        <taxon>Aphis</taxon>
        <taxon>Aphis</taxon>
    </lineage>
</organism>
<evidence type="ECO:0000313" key="1">
    <source>
        <dbReference type="EMBL" id="KAE9536648.1"/>
    </source>
</evidence>
<dbReference type="EMBL" id="VYZN01000022">
    <property type="protein sequence ID" value="KAE9536648.1"/>
    <property type="molecule type" value="Genomic_DNA"/>
</dbReference>
<protein>
    <submittedName>
        <fullName evidence="1">Uncharacterized protein</fullName>
    </submittedName>
</protein>
<comment type="caution">
    <text evidence="1">The sequence shown here is derived from an EMBL/GenBank/DDBJ whole genome shotgun (WGS) entry which is preliminary data.</text>
</comment>